<evidence type="ECO:0000313" key="2">
    <source>
        <dbReference type="Proteomes" id="UP000005629"/>
    </source>
</evidence>
<evidence type="ECO:0000313" key="1">
    <source>
        <dbReference type="EMBL" id="AEM58503.1"/>
    </source>
</evidence>
<dbReference type="Proteomes" id="UP000005629">
    <property type="component" value="Chromosome I"/>
</dbReference>
<accession>G0HSX7</accession>
<dbReference type="KEGG" id="hhi:HAH_2928"/>
<protein>
    <submittedName>
        <fullName evidence="1">Uncharacterized protein</fullName>
    </submittedName>
</protein>
<dbReference type="eggNOG" id="arCOG07988">
    <property type="taxonomic scope" value="Archaea"/>
</dbReference>
<gene>
    <name evidence="1" type="ordered locus">HAH_2928</name>
</gene>
<proteinExistence type="predicted"/>
<dbReference type="STRING" id="634497.HAH_2928"/>
<dbReference type="HOGENOM" id="CLU_218208_0_0_2"/>
<reference evidence="1 2" key="1">
    <citation type="journal article" date="2011" name="J. Bacteriol.">
        <title>Complete genome sequence of Haloarcula hispanica, a model haloarchaeon for studying genetics, metabolism, and virus-host interaction.</title>
        <authorList>
            <person name="Liu H."/>
            <person name="Wu Z."/>
            <person name="Li M."/>
            <person name="Zhang F."/>
            <person name="Zheng H."/>
            <person name="Han J."/>
            <person name="Liu J."/>
            <person name="Zhou J."/>
            <person name="Wang S."/>
            <person name="Xiang H."/>
        </authorList>
    </citation>
    <scope>NUCLEOTIDE SEQUENCE [LARGE SCALE GENOMIC DNA]</scope>
    <source>
        <strain evidence="2">ATCC 33960 / DSM 4426 / JCM 8911 / NBRC 102182 / NCIMB 2187 / VKM B-1755</strain>
    </source>
</reference>
<dbReference type="EMBL" id="CP002921">
    <property type="protein sequence ID" value="AEM58503.1"/>
    <property type="molecule type" value="Genomic_DNA"/>
</dbReference>
<name>G0HSX7_HALHT</name>
<dbReference type="AlphaFoldDB" id="G0HSX7"/>
<sequence length="43" mass="4820">MPVQLLLPAMTWATLFERAADHQTTVDAVRVALDEHRAEDDDA</sequence>
<organism evidence="1 2">
    <name type="scientific">Haloarcula hispanica (strain ATCC 33960 / DSM 4426 / JCM 8911 / NBRC 102182 / NCIMB 2187 / VKM B-1755)</name>
    <dbReference type="NCBI Taxonomy" id="634497"/>
    <lineage>
        <taxon>Archaea</taxon>
        <taxon>Methanobacteriati</taxon>
        <taxon>Methanobacteriota</taxon>
        <taxon>Stenosarchaea group</taxon>
        <taxon>Halobacteria</taxon>
        <taxon>Halobacteriales</taxon>
        <taxon>Haloarculaceae</taxon>
        <taxon>Haloarcula</taxon>
    </lineage>
</organism>